<gene>
    <name evidence="1" type="ORF">LAZ67_X001462</name>
</gene>
<evidence type="ECO:0000313" key="1">
    <source>
        <dbReference type="EMBL" id="UYV84184.1"/>
    </source>
</evidence>
<protein>
    <submittedName>
        <fullName evidence="1">Uncharacterized protein</fullName>
    </submittedName>
</protein>
<evidence type="ECO:0000313" key="2">
    <source>
        <dbReference type="Proteomes" id="UP001235939"/>
    </source>
</evidence>
<keyword evidence="2" id="KW-1185">Reference proteome</keyword>
<dbReference type="EMBL" id="CP092886">
    <property type="protein sequence ID" value="UYV84184.1"/>
    <property type="molecule type" value="Genomic_DNA"/>
</dbReference>
<proteinExistence type="predicted"/>
<sequence length="220" mass="24618">MDLLRRFSLTDEGNRSIIVFPDYLTKYVITKALPSGIQKTRQRSNKTLGYMLFMYVDAEHTEELGHLFSATLPLPTTRLNNGVLGFSLSFLVHGREAETLLDVLLPYEEETSDDDFGGQMTLASGVLKRSWSAFARRGCCLRQGTHGSRRHGHEACSWGGLYGLLPKPAPILRMEASGMSPVQANSAGASFRTIVHRASSWMSPLLLLYFHSWGCFPFKR</sequence>
<organism evidence="1 2">
    <name type="scientific">Cordylochernes scorpioides</name>
    <dbReference type="NCBI Taxonomy" id="51811"/>
    <lineage>
        <taxon>Eukaryota</taxon>
        <taxon>Metazoa</taxon>
        <taxon>Ecdysozoa</taxon>
        <taxon>Arthropoda</taxon>
        <taxon>Chelicerata</taxon>
        <taxon>Arachnida</taxon>
        <taxon>Pseudoscorpiones</taxon>
        <taxon>Cheliferoidea</taxon>
        <taxon>Chernetidae</taxon>
        <taxon>Cordylochernes</taxon>
    </lineage>
</organism>
<reference evidence="1 2" key="1">
    <citation type="submission" date="2022-03" db="EMBL/GenBank/DDBJ databases">
        <title>A chromosomal length assembly of Cordylochernes scorpioides.</title>
        <authorList>
            <person name="Zeh D."/>
            <person name="Zeh J."/>
        </authorList>
    </citation>
    <scope>NUCLEOTIDE SEQUENCE [LARGE SCALE GENOMIC DNA]</scope>
    <source>
        <strain evidence="1">IN4F17</strain>
        <tissue evidence="1">Whole Body</tissue>
    </source>
</reference>
<name>A0ABY6LUK4_9ARAC</name>
<accession>A0ABY6LUK4</accession>
<dbReference type="Proteomes" id="UP001235939">
    <property type="component" value="Chromosome X"/>
</dbReference>